<evidence type="ECO:0000313" key="2">
    <source>
        <dbReference type="EMBL" id="KAJ1106258.1"/>
    </source>
</evidence>
<protein>
    <submittedName>
        <fullName evidence="2">Uncharacterized protein</fullName>
    </submittedName>
</protein>
<gene>
    <name evidence="2" type="ORF">NDU88_003661</name>
</gene>
<sequence length="66" mass="6880">MGPQGSPHPKVRSSLIRQSAELQLAKQGPQPKSPGRPASPQGPAARLSSRPGPAAANRRHVCLRGP</sequence>
<keyword evidence="3" id="KW-1185">Reference proteome</keyword>
<reference evidence="2" key="1">
    <citation type="journal article" date="2022" name="bioRxiv">
        <title>Sequencing and chromosome-scale assembly of the giantPleurodeles waltlgenome.</title>
        <authorList>
            <person name="Brown T."/>
            <person name="Elewa A."/>
            <person name="Iarovenko S."/>
            <person name="Subramanian E."/>
            <person name="Araus A.J."/>
            <person name="Petzold A."/>
            <person name="Susuki M."/>
            <person name="Suzuki K.-i.T."/>
            <person name="Hayashi T."/>
            <person name="Toyoda A."/>
            <person name="Oliveira C."/>
            <person name="Osipova E."/>
            <person name="Leigh N.D."/>
            <person name="Simon A."/>
            <person name="Yun M.H."/>
        </authorList>
    </citation>
    <scope>NUCLEOTIDE SEQUENCE</scope>
    <source>
        <strain evidence="2">20211129_DDA</strain>
        <tissue evidence="2">Liver</tissue>
    </source>
</reference>
<dbReference type="AlphaFoldDB" id="A0AAV7MZ78"/>
<organism evidence="2 3">
    <name type="scientific">Pleurodeles waltl</name>
    <name type="common">Iberian ribbed newt</name>
    <dbReference type="NCBI Taxonomy" id="8319"/>
    <lineage>
        <taxon>Eukaryota</taxon>
        <taxon>Metazoa</taxon>
        <taxon>Chordata</taxon>
        <taxon>Craniata</taxon>
        <taxon>Vertebrata</taxon>
        <taxon>Euteleostomi</taxon>
        <taxon>Amphibia</taxon>
        <taxon>Batrachia</taxon>
        <taxon>Caudata</taxon>
        <taxon>Salamandroidea</taxon>
        <taxon>Salamandridae</taxon>
        <taxon>Pleurodelinae</taxon>
        <taxon>Pleurodeles</taxon>
    </lineage>
</organism>
<accession>A0AAV7MZ78</accession>
<name>A0AAV7MZ78_PLEWA</name>
<evidence type="ECO:0000256" key="1">
    <source>
        <dbReference type="SAM" id="MobiDB-lite"/>
    </source>
</evidence>
<feature type="compositionally biased region" description="Basic residues" evidence="1">
    <location>
        <begin position="57"/>
        <end position="66"/>
    </location>
</feature>
<dbReference type="Proteomes" id="UP001066276">
    <property type="component" value="Chromosome 9"/>
</dbReference>
<proteinExistence type="predicted"/>
<evidence type="ECO:0000313" key="3">
    <source>
        <dbReference type="Proteomes" id="UP001066276"/>
    </source>
</evidence>
<dbReference type="EMBL" id="JANPWB010000013">
    <property type="protein sequence ID" value="KAJ1106258.1"/>
    <property type="molecule type" value="Genomic_DNA"/>
</dbReference>
<feature type="region of interest" description="Disordered" evidence="1">
    <location>
        <begin position="23"/>
        <end position="66"/>
    </location>
</feature>
<comment type="caution">
    <text evidence="2">The sequence shown here is derived from an EMBL/GenBank/DDBJ whole genome shotgun (WGS) entry which is preliminary data.</text>
</comment>